<dbReference type="EMBL" id="CVQH01020618">
    <property type="protein sequence ID" value="CRK28048.1"/>
    <property type="molecule type" value="Genomic_DNA"/>
</dbReference>
<sequence length="104" mass="12012">MLYRLNKRFGPRAMLHEVVDKRHVLVVDFFDLGADLLLHERHDLPPRDVLWTVQDVLLPVVRRHIVEDEQARGEFSDVVRMNDADGRLNSGEPSRASMAQWALG</sequence>
<reference evidence="2 3" key="1">
    <citation type="submission" date="2015-05" db="EMBL/GenBank/DDBJ databases">
        <authorList>
            <person name="Wang D.B."/>
            <person name="Wang M."/>
        </authorList>
    </citation>
    <scope>NUCLEOTIDE SEQUENCE [LARGE SCALE GENOMIC DNA]</scope>
    <source>
        <strain evidence="2">VL1</strain>
    </source>
</reference>
<organism evidence="2 3">
    <name type="scientific">Verticillium longisporum</name>
    <name type="common">Verticillium dahliae var. longisporum</name>
    <dbReference type="NCBI Taxonomy" id="100787"/>
    <lineage>
        <taxon>Eukaryota</taxon>
        <taxon>Fungi</taxon>
        <taxon>Dikarya</taxon>
        <taxon>Ascomycota</taxon>
        <taxon>Pezizomycotina</taxon>
        <taxon>Sordariomycetes</taxon>
        <taxon>Hypocreomycetidae</taxon>
        <taxon>Glomerellales</taxon>
        <taxon>Plectosphaerellaceae</taxon>
        <taxon>Verticillium</taxon>
    </lineage>
</organism>
<dbReference type="AlphaFoldDB" id="A0A0G4M180"/>
<accession>A0A0G4M180</accession>
<evidence type="ECO:0000256" key="1">
    <source>
        <dbReference type="SAM" id="MobiDB-lite"/>
    </source>
</evidence>
<feature type="region of interest" description="Disordered" evidence="1">
    <location>
        <begin position="83"/>
        <end position="104"/>
    </location>
</feature>
<proteinExistence type="predicted"/>
<name>A0A0G4M180_VERLO</name>
<evidence type="ECO:0000313" key="2">
    <source>
        <dbReference type="EMBL" id="CRK28048.1"/>
    </source>
</evidence>
<gene>
    <name evidence="2" type="ORF">BN1708_015084</name>
</gene>
<evidence type="ECO:0000313" key="3">
    <source>
        <dbReference type="Proteomes" id="UP000044602"/>
    </source>
</evidence>
<dbReference type="Proteomes" id="UP000044602">
    <property type="component" value="Unassembled WGS sequence"/>
</dbReference>
<protein>
    <submittedName>
        <fullName evidence="2">Uncharacterized protein</fullName>
    </submittedName>
</protein>
<keyword evidence="3" id="KW-1185">Reference proteome</keyword>